<keyword evidence="2" id="KW-1185">Reference proteome</keyword>
<dbReference type="GO" id="GO:0000724">
    <property type="term" value="P:double-strand break repair via homologous recombination"/>
    <property type="evidence" value="ECO:0007669"/>
    <property type="project" value="InterPro"/>
</dbReference>
<gene>
    <name evidence="1" type="ORF">ACHHYP_10743</name>
</gene>
<dbReference type="InterPro" id="IPR027417">
    <property type="entry name" value="P-loop_NTPase"/>
</dbReference>
<sequence>MWALDETALELVQRTWYDTPFRAGIAPIDAVFPDGLPPRSVLEIYGDAASPKTLLLLHLTAAFLVAQPDAEVYYFDHECNFDANEMRCIVGAAVPDTTAVASVLQRLRLFQATSSHAFDQHLRDLHAERIASRRKSAHVLIVVDAISSFYHSDKAYALRVGEAIAATTDLFGQLRDFARTHSAFVVVTKSSDTGKGWSHTEYMPAAWSAQVTKRLYVRTRTSPGTAYPSANQPSFQLRHFADAQAHIVPFALEGHRFVLLH</sequence>
<organism evidence="1 2">
    <name type="scientific">Achlya hypogyna</name>
    <name type="common">Oomycete</name>
    <name type="synonym">Protoachlya hypogyna</name>
    <dbReference type="NCBI Taxonomy" id="1202772"/>
    <lineage>
        <taxon>Eukaryota</taxon>
        <taxon>Sar</taxon>
        <taxon>Stramenopiles</taxon>
        <taxon>Oomycota</taxon>
        <taxon>Saprolegniomycetes</taxon>
        <taxon>Saprolegniales</taxon>
        <taxon>Achlyaceae</taxon>
        <taxon>Achlya</taxon>
    </lineage>
</organism>
<protein>
    <submittedName>
        <fullName evidence="1">Uncharacterized protein</fullName>
    </submittedName>
</protein>
<dbReference type="GO" id="GO:0005657">
    <property type="term" value="C:replication fork"/>
    <property type="evidence" value="ECO:0007669"/>
    <property type="project" value="InterPro"/>
</dbReference>
<proteinExistence type="predicted"/>
<accession>A0A1V9ZHS9</accession>
<dbReference type="GO" id="GO:0033063">
    <property type="term" value="C:Rad51B-Rad51C-Rad51D-XRCC2 complex"/>
    <property type="evidence" value="ECO:0007669"/>
    <property type="project" value="InterPro"/>
</dbReference>
<comment type="caution">
    <text evidence="1">The sequence shown here is derived from an EMBL/GenBank/DDBJ whole genome shotgun (WGS) entry which is preliminary data.</text>
</comment>
<dbReference type="InterPro" id="IPR030547">
    <property type="entry name" value="XRCC2"/>
</dbReference>
<dbReference type="PANTHER" id="PTHR46644:SF2">
    <property type="entry name" value="DNA REPAIR PROTEIN XRCC2"/>
    <property type="match status" value="1"/>
</dbReference>
<dbReference type="EMBL" id="JNBR01000102">
    <property type="protein sequence ID" value="OQR97553.1"/>
    <property type="molecule type" value="Genomic_DNA"/>
</dbReference>
<reference evidence="1 2" key="1">
    <citation type="journal article" date="2014" name="Genome Biol. Evol.">
        <title>The secreted proteins of Achlya hypogyna and Thraustotheca clavata identify the ancestral oomycete secretome and reveal gene acquisitions by horizontal gene transfer.</title>
        <authorList>
            <person name="Misner I."/>
            <person name="Blouin N."/>
            <person name="Leonard G."/>
            <person name="Richards T.A."/>
            <person name="Lane C.E."/>
        </authorList>
    </citation>
    <scope>NUCLEOTIDE SEQUENCE [LARGE SCALE GENOMIC DNA]</scope>
    <source>
        <strain evidence="1 2">ATCC 48635</strain>
    </source>
</reference>
<name>A0A1V9ZHS9_ACHHY</name>
<dbReference type="Proteomes" id="UP000243579">
    <property type="component" value="Unassembled WGS sequence"/>
</dbReference>
<dbReference type="PANTHER" id="PTHR46644">
    <property type="entry name" value="DNA REPAIR PROTEIN XRCC2"/>
    <property type="match status" value="1"/>
</dbReference>
<dbReference type="Gene3D" id="3.40.50.300">
    <property type="entry name" value="P-loop containing nucleotide triphosphate hydrolases"/>
    <property type="match status" value="1"/>
</dbReference>
<dbReference type="OrthoDB" id="420422at2759"/>
<evidence type="ECO:0000313" key="1">
    <source>
        <dbReference type="EMBL" id="OQR97553.1"/>
    </source>
</evidence>
<evidence type="ECO:0000313" key="2">
    <source>
        <dbReference type="Proteomes" id="UP000243579"/>
    </source>
</evidence>
<dbReference type="AlphaFoldDB" id="A0A1V9ZHS9"/>
<dbReference type="SUPFAM" id="SSF52540">
    <property type="entry name" value="P-loop containing nucleoside triphosphate hydrolases"/>
    <property type="match status" value="1"/>
</dbReference>